<gene>
    <name evidence="2" type="ORF">PC113_g15580</name>
    <name evidence="3" type="ORF">PC115_g15046</name>
    <name evidence="4" type="ORF">PC117_g16437</name>
    <name evidence="5" type="ORF">PC118_g15534</name>
    <name evidence="6" type="ORF">PC129_g13761</name>
</gene>
<organism evidence="6 7">
    <name type="scientific">Phytophthora cactorum</name>
    <dbReference type="NCBI Taxonomy" id="29920"/>
    <lineage>
        <taxon>Eukaryota</taxon>
        <taxon>Sar</taxon>
        <taxon>Stramenopiles</taxon>
        <taxon>Oomycota</taxon>
        <taxon>Peronosporomycetes</taxon>
        <taxon>Peronosporales</taxon>
        <taxon>Peronosporaceae</taxon>
        <taxon>Phytophthora</taxon>
    </lineage>
</organism>
<evidence type="ECO:0000313" key="5">
    <source>
        <dbReference type="EMBL" id="KAG2972723.1"/>
    </source>
</evidence>
<dbReference type="Proteomes" id="UP000774804">
    <property type="component" value="Unassembled WGS sequence"/>
</dbReference>
<dbReference type="Proteomes" id="UP000735874">
    <property type="component" value="Unassembled WGS sequence"/>
</dbReference>
<comment type="caution">
    <text evidence="6">The sequence shown here is derived from an EMBL/GenBank/DDBJ whole genome shotgun (WGS) entry which is preliminary data.</text>
</comment>
<dbReference type="Proteomes" id="UP000736787">
    <property type="component" value="Unassembled WGS sequence"/>
</dbReference>
<evidence type="ECO:0000313" key="7">
    <source>
        <dbReference type="Proteomes" id="UP000760860"/>
    </source>
</evidence>
<dbReference type="AlphaFoldDB" id="A0A8T1HSW1"/>
<dbReference type="Proteomes" id="UP000760860">
    <property type="component" value="Unassembled WGS sequence"/>
</dbReference>
<protein>
    <submittedName>
        <fullName evidence="6">Uncharacterized protein</fullName>
    </submittedName>
</protein>
<evidence type="ECO:0000313" key="4">
    <source>
        <dbReference type="EMBL" id="KAG2920671.1"/>
    </source>
</evidence>
<proteinExistence type="predicted"/>
<dbReference type="EMBL" id="RCMG01000582">
    <property type="protein sequence ID" value="KAG2851823.1"/>
    <property type="molecule type" value="Genomic_DNA"/>
</dbReference>
<dbReference type="Proteomes" id="UP000697107">
    <property type="component" value="Unassembled WGS sequence"/>
</dbReference>
<dbReference type="EMBL" id="RCML01000607">
    <property type="protein sequence ID" value="KAG2972723.1"/>
    <property type="molecule type" value="Genomic_DNA"/>
</dbReference>
<evidence type="ECO:0000313" key="2">
    <source>
        <dbReference type="EMBL" id="KAG2851823.1"/>
    </source>
</evidence>
<evidence type="ECO:0000313" key="3">
    <source>
        <dbReference type="EMBL" id="KAG2904293.1"/>
    </source>
</evidence>
<reference evidence="6" key="1">
    <citation type="submission" date="2018-05" db="EMBL/GenBank/DDBJ databases">
        <title>Effector identification in a new, highly contiguous assembly of the strawberry crown rot pathogen Phytophthora cactorum.</title>
        <authorList>
            <person name="Armitage A.D."/>
            <person name="Nellist C.F."/>
            <person name="Bates H."/>
            <person name="Vickerstaff R.J."/>
            <person name="Harrison R.J."/>
        </authorList>
    </citation>
    <scope>NUCLEOTIDE SEQUENCE</scope>
    <source>
        <strain evidence="2">15-7</strain>
        <strain evidence="3">4032</strain>
        <strain evidence="4">4040</strain>
        <strain evidence="5">P415</strain>
        <strain evidence="6">P421</strain>
    </source>
</reference>
<name>A0A8T1HSW1_9STRA</name>
<accession>A0A8T1HSW1</accession>
<sequence>MSSSAEAASSMFSTKTVASSPMFSIEAVVLRKSSSANSLSASSYSSTPVSSPSSLGEKAYSSMGPASLFAGLHKTPVFLLWREKRLKRPL</sequence>
<dbReference type="EMBL" id="RCMV01000563">
    <property type="protein sequence ID" value="KAG3215363.1"/>
    <property type="molecule type" value="Genomic_DNA"/>
</dbReference>
<dbReference type="EMBL" id="RCMK01000582">
    <property type="protein sequence ID" value="KAG2920671.1"/>
    <property type="molecule type" value="Genomic_DNA"/>
</dbReference>
<feature type="compositionally biased region" description="Low complexity" evidence="1">
    <location>
        <begin position="36"/>
        <end position="55"/>
    </location>
</feature>
<feature type="region of interest" description="Disordered" evidence="1">
    <location>
        <begin position="36"/>
        <end position="58"/>
    </location>
</feature>
<evidence type="ECO:0000256" key="1">
    <source>
        <dbReference type="SAM" id="MobiDB-lite"/>
    </source>
</evidence>
<evidence type="ECO:0000313" key="6">
    <source>
        <dbReference type="EMBL" id="KAG3215363.1"/>
    </source>
</evidence>
<dbReference type="EMBL" id="RCMI01000598">
    <property type="protein sequence ID" value="KAG2904293.1"/>
    <property type="molecule type" value="Genomic_DNA"/>
</dbReference>